<feature type="transmembrane region" description="Helical" evidence="6">
    <location>
        <begin position="673"/>
        <end position="692"/>
    </location>
</feature>
<evidence type="ECO:0000259" key="7">
    <source>
        <dbReference type="PROSITE" id="PS50156"/>
    </source>
</evidence>
<evidence type="ECO:0000256" key="4">
    <source>
        <dbReference type="ARBA" id="ARBA00022989"/>
    </source>
</evidence>
<evidence type="ECO:0000256" key="5">
    <source>
        <dbReference type="ARBA" id="ARBA00023136"/>
    </source>
</evidence>
<dbReference type="Gene3D" id="1.20.1640.10">
    <property type="entry name" value="Multidrug efflux transporter AcrB transmembrane domain"/>
    <property type="match status" value="2"/>
</dbReference>
<name>A0A316HF34_9PSEU</name>
<feature type="transmembrane region" description="Helical" evidence="6">
    <location>
        <begin position="583"/>
        <end position="604"/>
    </location>
</feature>
<dbReference type="InterPro" id="IPR001036">
    <property type="entry name" value="Acrflvin-R"/>
</dbReference>
<comment type="caution">
    <text evidence="8">The sequence shown here is derived from an EMBL/GenBank/DDBJ whole genome shotgun (WGS) entry which is preliminary data.</text>
</comment>
<evidence type="ECO:0000256" key="1">
    <source>
        <dbReference type="ARBA" id="ARBA00004651"/>
    </source>
</evidence>
<keyword evidence="5 6" id="KW-0472">Membrane</keyword>
<feature type="transmembrane region" description="Helical" evidence="6">
    <location>
        <begin position="557"/>
        <end position="576"/>
    </location>
</feature>
<protein>
    <submittedName>
        <fullName evidence="8">RND superfamily putative drug exporter</fullName>
    </submittedName>
</protein>
<evidence type="ECO:0000256" key="3">
    <source>
        <dbReference type="ARBA" id="ARBA00022692"/>
    </source>
</evidence>
<dbReference type="SUPFAM" id="SSF82866">
    <property type="entry name" value="Multidrug efflux transporter AcrB transmembrane domain"/>
    <property type="match status" value="2"/>
</dbReference>
<dbReference type="PROSITE" id="PS50156">
    <property type="entry name" value="SSD"/>
    <property type="match status" value="1"/>
</dbReference>
<dbReference type="PANTHER" id="PTHR33406:SF13">
    <property type="entry name" value="MEMBRANE PROTEIN YDFJ"/>
    <property type="match status" value="1"/>
</dbReference>
<dbReference type="GO" id="GO:0005886">
    <property type="term" value="C:plasma membrane"/>
    <property type="evidence" value="ECO:0007669"/>
    <property type="project" value="UniProtKB-SubCell"/>
</dbReference>
<keyword evidence="2" id="KW-1003">Cell membrane</keyword>
<feature type="transmembrane region" description="Helical" evidence="6">
    <location>
        <begin position="307"/>
        <end position="328"/>
    </location>
</feature>
<dbReference type="Proteomes" id="UP000246005">
    <property type="component" value="Unassembled WGS sequence"/>
</dbReference>
<dbReference type="InterPro" id="IPR000731">
    <property type="entry name" value="SSD"/>
</dbReference>
<sequence length="757" mass="80810">MSSSTGGRHHRTGILHRVGVAAARHRWLVLTAWSAFALLGLVQLPQLLGSLDPPPIRVDSSQSARAEAAMAEHFPDLGREQMLVVLRSEHETATEPGFARTAVAVMTALRQRREVTVVVPLPPADLPTGNIPAAAAGPLWELRGLYRDSHNSYILVTVSGTDGQRLRWFPEWQAAVEQAIRDTSAGHVTGYLVGYTAAAHELQQLALTDVYTADAIAMPAAFLLLLLGLGCLGAAAVPAVVAGVAISGTLGVLDLLPAVNATQLMVVSMVGLGVGIDYCLLVVSRFREELARGLGRTDALGHTTATAGRTVAYSGIAVMLATSSALLIDNAAVRAVAASAITVTAISVVAALTLLPALLATSRPWLDRGTLPWRTRPHATATAGEQGRWARWARHVMRRPWRYGTTVVVLLALAAAPSLDLRLSLELPEKALADTAFGRGMAVLTDDKGADGGNLGGFMPIVVQTPAHRPIPDTTALVSALRADPRIATALVYGTRADTTLILAVPKISPTTPEAAALVRYVRHTIVPRTTPPDITVLVGGPPAVVVDLAEESTSKLWWVIGFVLAVSLLLLIVLLRSVLLPIKAIIMNILVTAATYGLVVVVFQNGIGDELFGTTATGTTQVYLPIAVFVVLFGLSLDYEVFLIRRIQEEYEIHGDTERAVATGLQTTARPLATAAAIMIAVFASGLAAHLPDSKQLAFALAVAILLDATLVRFVLVPAFIKILGRWNWWYPQPLRRATRHHRRDINPDETTQPVR</sequence>
<gene>
    <name evidence="8" type="ORF">C8D88_1262</name>
</gene>
<dbReference type="InterPro" id="IPR050545">
    <property type="entry name" value="Mycobact_MmpL"/>
</dbReference>
<dbReference type="AlphaFoldDB" id="A0A316HF34"/>
<dbReference type="EMBL" id="QGHB01000026">
    <property type="protein sequence ID" value="PWK78610.1"/>
    <property type="molecule type" value="Genomic_DNA"/>
</dbReference>
<dbReference type="GO" id="GO:0022857">
    <property type="term" value="F:transmembrane transporter activity"/>
    <property type="evidence" value="ECO:0007669"/>
    <property type="project" value="InterPro"/>
</dbReference>
<organism evidence="8 9">
    <name type="scientific">Lentzea atacamensis</name>
    <dbReference type="NCBI Taxonomy" id="531938"/>
    <lineage>
        <taxon>Bacteria</taxon>
        <taxon>Bacillati</taxon>
        <taxon>Actinomycetota</taxon>
        <taxon>Actinomycetes</taxon>
        <taxon>Pseudonocardiales</taxon>
        <taxon>Pseudonocardiaceae</taxon>
        <taxon>Lentzea</taxon>
    </lineage>
</organism>
<dbReference type="PRINTS" id="PR00702">
    <property type="entry name" value="ACRIFLAVINRP"/>
</dbReference>
<feature type="domain" description="SSD" evidence="7">
    <location>
        <begin position="239"/>
        <end position="361"/>
    </location>
</feature>
<dbReference type="PANTHER" id="PTHR33406">
    <property type="entry name" value="MEMBRANE PROTEIN MJ1562-RELATED"/>
    <property type="match status" value="1"/>
</dbReference>
<dbReference type="InterPro" id="IPR004869">
    <property type="entry name" value="MMPL_dom"/>
</dbReference>
<evidence type="ECO:0000313" key="8">
    <source>
        <dbReference type="EMBL" id="PWK78610.1"/>
    </source>
</evidence>
<evidence type="ECO:0000313" key="9">
    <source>
        <dbReference type="Proteomes" id="UP000246005"/>
    </source>
</evidence>
<keyword evidence="3 6" id="KW-0812">Transmembrane</keyword>
<proteinExistence type="predicted"/>
<evidence type="ECO:0000256" key="2">
    <source>
        <dbReference type="ARBA" id="ARBA00022475"/>
    </source>
</evidence>
<feature type="transmembrane region" description="Helical" evidence="6">
    <location>
        <begin position="401"/>
        <end position="419"/>
    </location>
</feature>
<dbReference type="Pfam" id="PF03176">
    <property type="entry name" value="MMPL"/>
    <property type="match status" value="2"/>
</dbReference>
<comment type="subcellular location">
    <subcellularLocation>
        <location evidence="1">Cell membrane</location>
        <topology evidence="1">Multi-pass membrane protein</topology>
    </subcellularLocation>
</comment>
<evidence type="ECO:0000256" key="6">
    <source>
        <dbReference type="SAM" id="Phobius"/>
    </source>
</evidence>
<feature type="transmembrane region" description="Helical" evidence="6">
    <location>
        <begin position="221"/>
        <end position="246"/>
    </location>
</feature>
<accession>A0A316HF34</accession>
<feature type="transmembrane region" description="Helical" evidence="6">
    <location>
        <begin position="698"/>
        <end position="722"/>
    </location>
</feature>
<feature type="transmembrane region" description="Helical" evidence="6">
    <location>
        <begin position="334"/>
        <end position="359"/>
    </location>
</feature>
<keyword evidence="4 6" id="KW-1133">Transmembrane helix</keyword>
<dbReference type="RefSeq" id="WP_109642668.1">
    <property type="nucleotide sequence ID" value="NZ_QGHB01000026.1"/>
</dbReference>
<reference evidence="8 9" key="1">
    <citation type="submission" date="2018-05" db="EMBL/GenBank/DDBJ databases">
        <title>Genomic Encyclopedia of Type Strains, Phase IV (KMG-IV): sequencing the most valuable type-strain genomes for metagenomic binning, comparative biology and taxonomic classification.</title>
        <authorList>
            <person name="Goeker M."/>
        </authorList>
    </citation>
    <scope>NUCLEOTIDE SEQUENCE [LARGE SCALE GENOMIC DNA]</scope>
    <source>
        <strain evidence="8 9">DSM 45480</strain>
    </source>
</reference>
<feature type="transmembrane region" description="Helical" evidence="6">
    <location>
        <begin position="266"/>
        <end position="286"/>
    </location>
</feature>
<feature type="transmembrane region" description="Helical" evidence="6">
    <location>
        <begin position="624"/>
        <end position="645"/>
    </location>
</feature>